<dbReference type="CDD" id="cd12797">
    <property type="entry name" value="M23_peptidase"/>
    <property type="match status" value="1"/>
</dbReference>
<dbReference type="PANTHER" id="PTHR21666:SF288">
    <property type="entry name" value="CELL DIVISION PROTEIN YTFB"/>
    <property type="match status" value="1"/>
</dbReference>
<feature type="coiled-coil region" evidence="7">
    <location>
        <begin position="152"/>
        <end position="186"/>
    </location>
</feature>
<protein>
    <submittedName>
        <fullName evidence="10">Peptidase M23</fullName>
    </submittedName>
</protein>
<dbReference type="PANTHER" id="PTHR21666">
    <property type="entry name" value="PEPTIDASE-RELATED"/>
    <property type="match status" value="1"/>
</dbReference>
<comment type="cofactor">
    <cofactor evidence="1">
        <name>Zn(2+)</name>
        <dbReference type="ChEBI" id="CHEBI:29105"/>
    </cofactor>
</comment>
<evidence type="ECO:0000256" key="5">
    <source>
        <dbReference type="ARBA" id="ARBA00022833"/>
    </source>
</evidence>
<dbReference type="InterPro" id="IPR016047">
    <property type="entry name" value="M23ase_b-sheet_dom"/>
</dbReference>
<dbReference type="InterPro" id="IPR050570">
    <property type="entry name" value="Cell_wall_metabolism_enzyme"/>
</dbReference>
<dbReference type="GO" id="GO:0046872">
    <property type="term" value="F:metal ion binding"/>
    <property type="evidence" value="ECO:0007669"/>
    <property type="project" value="UniProtKB-KW"/>
</dbReference>
<dbReference type="InterPro" id="IPR011055">
    <property type="entry name" value="Dup_hybrid_motif"/>
</dbReference>
<evidence type="ECO:0000256" key="8">
    <source>
        <dbReference type="SAM" id="MobiDB-lite"/>
    </source>
</evidence>
<dbReference type="SUPFAM" id="SSF51261">
    <property type="entry name" value="Duplicated hybrid motif"/>
    <property type="match status" value="1"/>
</dbReference>
<evidence type="ECO:0000256" key="6">
    <source>
        <dbReference type="ARBA" id="ARBA00023049"/>
    </source>
</evidence>
<evidence type="ECO:0000256" key="1">
    <source>
        <dbReference type="ARBA" id="ARBA00001947"/>
    </source>
</evidence>
<evidence type="ECO:0000256" key="4">
    <source>
        <dbReference type="ARBA" id="ARBA00022801"/>
    </source>
</evidence>
<keyword evidence="11" id="KW-1185">Reference proteome</keyword>
<feature type="region of interest" description="Disordered" evidence="8">
    <location>
        <begin position="191"/>
        <end position="216"/>
    </location>
</feature>
<keyword evidence="3" id="KW-0479">Metal-binding</keyword>
<feature type="region of interest" description="Disordered" evidence="8">
    <location>
        <begin position="1"/>
        <end position="42"/>
    </location>
</feature>
<organism evidence="10 11">
    <name type="scientific">Roseiterribacter gracilis</name>
    <dbReference type="NCBI Taxonomy" id="2812848"/>
    <lineage>
        <taxon>Bacteria</taxon>
        <taxon>Pseudomonadati</taxon>
        <taxon>Pseudomonadota</taxon>
        <taxon>Alphaproteobacteria</taxon>
        <taxon>Rhodospirillales</taxon>
        <taxon>Roseiterribacteraceae</taxon>
        <taxon>Roseiterribacter</taxon>
    </lineage>
</organism>
<feature type="domain" description="M23ase beta-sheet core" evidence="9">
    <location>
        <begin position="238"/>
        <end position="330"/>
    </location>
</feature>
<keyword evidence="5" id="KW-0862">Zinc</keyword>
<dbReference type="Proteomes" id="UP000681075">
    <property type="component" value="Unassembled WGS sequence"/>
</dbReference>
<dbReference type="GO" id="GO:0006508">
    <property type="term" value="P:proteolysis"/>
    <property type="evidence" value="ECO:0007669"/>
    <property type="project" value="UniProtKB-KW"/>
</dbReference>
<name>A0A8S8X852_9PROT</name>
<feature type="compositionally biased region" description="Basic and acidic residues" evidence="8">
    <location>
        <begin position="16"/>
        <end position="27"/>
    </location>
</feature>
<reference evidence="10" key="1">
    <citation type="submission" date="2021-02" db="EMBL/GenBank/DDBJ databases">
        <title>Genome sequence of Rhodospirillales sp. strain TMPK1 isolated from soil.</title>
        <authorList>
            <person name="Nakai R."/>
            <person name="Kusada H."/>
            <person name="Tamaki H."/>
        </authorList>
    </citation>
    <scope>NUCLEOTIDE SEQUENCE</scope>
    <source>
        <strain evidence="10">TMPK1</strain>
    </source>
</reference>
<feature type="region of interest" description="Disordered" evidence="8">
    <location>
        <begin position="322"/>
        <end position="341"/>
    </location>
</feature>
<comment type="caution">
    <text evidence="10">The sequence shown here is derived from an EMBL/GenBank/DDBJ whole genome shotgun (WGS) entry which is preliminary data.</text>
</comment>
<dbReference type="AlphaFoldDB" id="A0A8S8X852"/>
<dbReference type="Pfam" id="PF01551">
    <property type="entry name" value="Peptidase_M23"/>
    <property type="match status" value="1"/>
</dbReference>
<keyword evidence="7" id="KW-0175">Coiled coil</keyword>
<evidence type="ECO:0000256" key="2">
    <source>
        <dbReference type="ARBA" id="ARBA00022670"/>
    </source>
</evidence>
<dbReference type="Gene3D" id="2.70.70.10">
    <property type="entry name" value="Glucose Permease (Domain IIA)"/>
    <property type="match status" value="1"/>
</dbReference>
<feature type="compositionally biased region" description="Polar residues" evidence="8">
    <location>
        <begin position="331"/>
        <end position="341"/>
    </location>
</feature>
<gene>
    <name evidence="10" type="ORF">TMPK1_18300</name>
</gene>
<sequence>MDSLRGDLTQSAAQVRAREQELSDAERGLAQASDDEKRRSEALEHERANLAQLLLALTRVATLPTESLVAFPDTPIDSARAALLMRAAVPSIAERARALNQELVRLAELRRGLDGKRRDAQRAEQALKLQQVSLGSLLEKRQQLATKTEADRRAEEDRITSLSRDAKDLRDLMAKIEAQQRAEEARAAAAAKAAKAKGKAPPAERETPHGPLVSSGAYPVAGTVRVRYGQTDDVGSAARGITIATRAGATVTAPLAGKVRFAGLFRSYGRILILEHPGGYHSLIAGFGRVDAAVGASVGAGEPVGIMPSDAGERPDLYFEFRRDGHPIDPQQATSVKGRSG</sequence>
<evidence type="ECO:0000256" key="3">
    <source>
        <dbReference type="ARBA" id="ARBA00022723"/>
    </source>
</evidence>
<proteinExistence type="predicted"/>
<evidence type="ECO:0000256" key="7">
    <source>
        <dbReference type="SAM" id="Coils"/>
    </source>
</evidence>
<evidence type="ECO:0000313" key="11">
    <source>
        <dbReference type="Proteomes" id="UP000681075"/>
    </source>
</evidence>
<dbReference type="EMBL" id="BOPV01000001">
    <property type="protein sequence ID" value="GIL39593.1"/>
    <property type="molecule type" value="Genomic_DNA"/>
</dbReference>
<dbReference type="GO" id="GO:0004222">
    <property type="term" value="F:metalloendopeptidase activity"/>
    <property type="evidence" value="ECO:0007669"/>
    <property type="project" value="TreeGrafter"/>
</dbReference>
<keyword evidence="4" id="KW-0378">Hydrolase</keyword>
<evidence type="ECO:0000313" key="10">
    <source>
        <dbReference type="EMBL" id="GIL39593.1"/>
    </source>
</evidence>
<accession>A0A8S8X852</accession>
<keyword evidence="2" id="KW-0645">Protease</keyword>
<evidence type="ECO:0000259" key="9">
    <source>
        <dbReference type="Pfam" id="PF01551"/>
    </source>
</evidence>
<keyword evidence="6" id="KW-0482">Metalloprotease</keyword>